<sequence length="78" mass="7964">MLDAFANHPEYLTEAGKKLAVQSVTKRVVGQIVGHAMEAQARGSFGTSRPSLVARPVSGADAAAPTASAGDTPCKGVR</sequence>
<protein>
    <submittedName>
        <fullName evidence="2">Uncharacterized protein</fullName>
    </submittedName>
</protein>
<reference evidence="2 3" key="1">
    <citation type="submission" date="2018-02" db="EMBL/GenBank/DDBJ databases">
        <title>Genomic Encyclopedia of Archaeal and Bacterial Type Strains, Phase II (KMG-II): from individual species to whole genera.</title>
        <authorList>
            <person name="Goeker M."/>
        </authorList>
    </citation>
    <scope>NUCLEOTIDE SEQUENCE [LARGE SCALE GENOMIC DNA]</scope>
    <source>
        <strain evidence="2 3">DSM 18921</strain>
    </source>
</reference>
<keyword evidence="3" id="KW-1185">Reference proteome</keyword>
<accession>A0A2S8RWD5</accession>
<dbReference type="EMBL" id="PVEP01000015">
    <property type="protein sequence ID" value="PQV52874.1"/>
    <property type="molecule type" value="Genomic_DNA"/>
</dbReference>
<evidence type="ECO:0000313" key="3">
    <source>
        <dbReference type="Proteomes" id="UP000238338"/>
    </source>
</evidence>
<comment type="caution">
    <text evidence="2">The sequence shown here is derived from an EMBL/GenBank/DDBJ whole genome shotgun (WGS) entry which is preliminary data.</text>
</comment>
<evidence type="ECO:0000313" key="2">
    <source>
        <dbReference type="EMBL" id="PQV52874.1"/>
    </source>
</evidence>
<feature type="compositionally biased region" description="Low complexity" evidence="1">
    <location>
        <begin position="58"/>
        <end position="78"/>
    </location>
</feature>
<gene>
    <name evidence="2" type="ORF">LX70_03980</name>
</gene>
<evidence type="ECO:0000256" key="1">
    <source>
        <dbReference type="SAM" id="MobiDB-lite"/>
    </source>
</evidence>
<proteinExistence type="predicted"/>
<organism evidence="2 3">
    <name type="scientific">Albidovulum denitrificans</name>
    <dbReference type="NCBI Taxonomy" id="404881"/>
    <lineage>
        <taxon>Bacteria</taxon>
        <taxon>Pseudomonadati</taxon>
        <taxon>Pseudomonadota</taxon>
        <taxon>Alphaproteobacteria</taxon>
        <taxon>Rhodobacterales</taxon>
        <taxon>Paracoccaceae</taxon>
        <taxon>Albidovulum</taxon>
    </lineage>
</organism>
<name>A0A2S8RWD5_9RHOB</name>
<feature type="region of interest" description="Disordered" evidence="1">
    <location>
        <begin position="56"/>
        <end position="78"/>
    </location>
</feature>
<dbReference type="Proteomes" id="UP000238338">
    <property type="component" value="Unassembled WGS sequence"/>
</dbReference>
<dbReference type="AlphaFoldDB" id="A0A2S8RWD5"/>